<dbReference type="Gene3D" id="1.10.3210.10">
    <property type="entry name" value="Hypothetical protein af1432"/>
    <property type="match status" value="1"/>
</dbReference>
<keyword evidence="5" id="KW-1185">Reference proteome</keyword>
<protein>
    <submittedName>
        <fullName evidence="4">Putative two-component system response regulator</fullName>
    </submittedName>
</protein>
<feature type="modified residue" description="4-aspartylphosphate" evidence="1">
    <location>
        <position position="84"/>
    </location>
</feature>
<dbReference type="SMART" id="SM00471">
    <property type="entry name" value="HDc"/>
    <property type="match status" value="1"/>
</dbReference>
<name>A0A8G2BMT3_9PROT</name>
<dbReference type="Pfam" id="PF00072">
    <property type="entry name" value="Response_reg"/>
    <property type="match status" value="1"/>
</dbReference>
<keyword evidence="1" id="KW-0597">Phosphoprotein</keyword>
<evidence type="ECO:0000256" key="1">
    <source>
        <dbReference type="PROSITE-ProRule" id="PRU00169"/>
    </source>
</evidence>
<dbReference type="OrthoDB" id="9176789at2"/>
<dbReference type="GO" id="GO:0008081">
    <property type="term" value="F:phosphoric diester hydrolase activity"/>
    <property type="evidence" value="ECO:0007669"/>
    <property type="project" value="UniProtKB-ARBA"/>
</dbReference>
<organism evidence="4 5">
    <name type="scientific">Thalassobaculum litoreum DSM 18839</name>
    <dbReference type="NCBI Taxonomy" id="1123362"/>
    <lineage>
        <taxon>Bacteria</taxon>
        <taxon>Pseudomonadati</taxon>
        <taxon>Pseudomonadota</taxon>
        <taxon>Alphaproteobacteria</taxon>
        <taxon>Rhodospirillales</taxon>
        <taxon>Thalassobaculaceae</taxon>
        <taxon>Thalassobaculum</taxon>
    </lineage>
</organism>
<dbReference type="PANTHER" id="PTHR45228:SF8">
    <property type="entry name" value="TWO-COMPONENT RESPONSE REGULATOR-RELATED"/>
    <property type="match status" value="1"/>
</dbReference>
<dbReference type="InterPro" id="IPR001789">
    <property type="entry name" value="Sig_transdc_resp-reg_receiver"/>
</dbReference>
<dbReference type="Gene3D" id="3.40.50.2300">
    <property type="match status" value="1"/>
</dbReference>
<dbReference type="SUPFAM" id="SSF109604">
    <property type="entry name" value="HD-domain/PDEase-like"/>
    <property type="match status" value="1"/>
</dbReference>
<dbReference type="AlphaFoldDB" id="A0A8G2BMT3"/>
<dbReference type="EMBL" id="FNBW01000030">
    <property type="protein sequence ID" value="SDG59730.1"/>
    <property type="molecule type" value="Genomic_DNA"/>
</dbReference>
<feature type="domain" description="Response regulatory" evidence="2">
    <location>
        <begin position="33"/>
        <end position="151"/>
    </location>
</feature>
<evidence type="ECO:0000259" key="3">
    <source>
        <dbReference type="PROSITE" id="PS51832"/>
    </source>
</evidence>
<dbReference type="InterPro" id="IPR052020">
    <property type="entry name" value="Cyclic_di-GMP/3'3'-cGAMP_PDE"/>
</dbReference>
<dbReference type="SMART" id="SM00448">
    <property type="entry name" value="REC"/>
    <property type="match status" value="1"/>
</dbReference>
<dbReference type="InterPro" id="IPR003607">
    <property type="entry name" value="HD/PDEase_dom"/>
</dbReference>
<dbReference type="PROSITE" id="PS50110">
    <property type="entry name" value="RESPONSE_REGULATORY"/>
    <property type="match status" value="1"/>
</dbReference>
<dbReference type="Proteomes" id="UP000198615">
    <property type="component" value="Unassembled WGS sequence"/>
</dbReference>
<feature type="domain" description="HD-GYP" evidence="3">
    <location>
        <begin position="158"/>
        <end position="356"/>
    </location>
</feature>
<accession>A0A8G2BMT3</accession>
<dbReference type="PANTHER" id="PTHR45228">
    <property type="entry name" value="CYCLIC DI-GMP PHOSPHODIESTERASE TM_0186-RELATED"/>
    <property type="match status" value="1"/>
</dbReference>
<dbReference type="RefSeq" id="WP_093154681.1">
    <property type="nucleotide sequence ID" value="NZ_FNBW01000030.1"/>
</dbReference>
<evidence type="ECO:0000259" key="2">
    <source>
        <dbReference type="PROSITE" id="PS50110"/>
    </source>
</evidence>
<dbReference type="GO" id="GO:0000160">
    <property type="term" value="P:phosphorelay signal transduction system"/>
    <property type="evidence" value="ECO:0007669"/>
    <property type="project" value="InterPro"/>
</dbReference>
<dbReference type="CDD" id="cd00077">
    <property type="entry name" value="HDc"/>
    <property type="match status" value="1"/>
</dbReference>
<reference evidence="4 5" key="1">
    <citation type="submission" date="2016-10" db="EMBL/GenBank/DDBJ databases">
        <authorList>
            <person name="Varghese N."/>
            <person name="Submissions S."/>
        </authorList>
    </citation>
    <scope>NUCLEOTIDE SEQUENCE [LARGE SCALE GENOMIC DNA]</scope>
    <source>
        <strain evidence="4 5">DSM 18839</strain>
    </source>
</reference>
<dbReference type="PROSITE" id="PS51832">
    <property type="entry name" value="HD_GYP"/>
    <property type="match status" value="1"/>
</dbReference>
<dbReference type="InterPro" id="IPR011006">
    <property type="entry name" value="CheY-like_superfamily"/>
</dbReference>
<comment type="caution">
    <text evidence="4">The sequence shown here is derived from an EMBL/GenBank/DDBJ whole genome shotgun (WGS) entry which is preliminary data.</text>
</comment>
<gene>
    <name evidence="4" type="ORF">SAMN05660686_04974</name>
</gene>
<dbReference type="InterPro" id="IPR037522">
    <property type="entry name" value="HD_GYP_dom"/>
</dbReference>
<dbReference type="SUPFAM" id="SSF52172">
    <property type="entry name" value="CheY-like"/>
    <property type="match status" value="1"/>
</dbReference>
<proteinExistence type="predicted"/>
<sequence>MLTNTHTSALSKPLGEYIGASDVQIRENRGRHVVLIVDDDPTIRELLRRVLTMAGYRTATADGGLESLAAIDQFEGAITAVVTDVSMPGLDGLGLIGAAAARKLDQGVQFYLMSGAPHSLSMARTIGLPISGTFQKPLDIVALVARLDADLLAPAKVEDEIALDGIGWLGRALAHHDKVTGAHSDQVARYTAILSGAMGLPVGLAEDITSTSVLHDIGKIGISDMILNKPAPLTDDEFAVIRRHGEIGHSILTAENHRLSGMASQIARHHHERFDGTGYNRLAGYDIPLPARIVALTDVYDALRSPRPYKPALTHEEAVSCILKGDGRTKPEHFDPAVLSAFEGIKDVFERVDRHD</sequence>
<evidence type="ECO:0000313" key="4">
    <source>
        <dbReference type="EMBL" id="SDG59730.1"/>
    </source>
</evidence>
<dbReference type="Pfam" id="PF13487">
    <property type="entry name" value="HD_5"/>
    <property type="match status" value="1"/>
</dbReference>
<evidence type="ECO:0000313" key="5">
    <source>
        <dbReference type="Proteomes" id="UP000198615"/>
    </source>
</evidence>